<dbReference type="InterPro" id="IPR036026">
    <property type="entry name" value="Seven-hairpin_glycosidases"/>
</dbReference>
<comment type="pathway">
    <text evidence="2">Protein modification; protein glycosylation.</text>
</comment>
<dbReference type="PANTHER" id="PTHR11742">
    <property type="entry name" value="MANNOSYL-OLIGOSACCHARIDE ALPHA-1,2-MANNOSIDASE-RELATED"/>
    <property type="match status" value="1"/>
</dbReference>
<dbReference type="Proteomes" id="UP000636479">
    <property type="component" value="Unassembled WGS sequence"/>
</dbReference>
<dbReference type="PANTHER" id="PTHR11742:SF55">
    <property type="entry name" value="ENDOPLASMIC RETICULUM MANNOSYL-OLIGOSACCHARIDE 1,2-ALPHA-MANNOSIDASE"/>
    <property type="match status" value="1"/>
</dbReference>
<organism evidence="15 16">
    <name type="scientific">Mycena indigotica</name>
    <dbReference type="NCBI Taxonomy" id="2126181"/>
    <lineage>
        <taxon>Eukaryota</taxon>
        <taxon>Fungi</taxon>
        <taxon>Dikarya</taxon>
        <taxon>Basidiomycota</taxon>
        <taxon>Agaricomycotina</taxon>
        <taxon>Agaricomycetes</taxon>
        <taxon>Agaricomycetidae</taxon>
        <taxon>Agaricales</taxon>
        <taxon>Marasmiineae</taxon>
        <taxon>Mycenaceae</taxon>
        <taxon>Mycena</taxon>
    </lineage>
</organism>
<keyword evidence="5 13" id="KW-0378">Hydrolase</keyword>
<feature type="compositionally biased region" description="Basic and acidic residues" evidence="14">
    <location>
        <begin position="49"/>
        <end position="58"/>
    </location>
</feature>
<feature type="active site" description="Proton donor" evidence="10">
    <location>
        <position position="449"/>
    </location>
</feature>
<feature type="active site" evidence="10">
    <location>
        <position position="491"/>
    </location>
</feature>
<proteinExistence type="inferred from homology"/>
<evidence type="ECO:0000256" key="6">
    <source>
        <dbReference type="ARBA" id="ARBA00022837"/>
    </source>
</evidence>
<dbReference type="GeneID" id="59345646"/>
<accession>A0A8H6W3B9</accession>
<dbReference type="OrthoDB" id="8118055at2759"/>
<feature type="active site" description="Proton donor" evidence="10">
    <location>
        <position position="184"/>
    </location>
</feature>
<dbReference type="GO" id="GO:0005783">
    <property type="term" value="C:endoplasmic reticulum"/>
    <property type="evidence" value="ECO:0007669"/>
    <property type="project" value="TreeGrafter"/>
</dbReference>
<gene>
    <name evidence="15" type="ORF">MIND_00639400</name>
</gene>
<evidence type="ECO:0000256" key="8">
    <source>
        <dbReference type="ARBA" id="ARBA00047669"/>
    </source>
</evidence>
<comment type="catalytic activity">
    <reaction evidence="9">
        <text>N(4)-(alpha-D-Man-(1-&gt;2)-alpha-D-Man-(1-&gt;2)-alpha-D-Man-(1-&gt;3)-[alpha-D-Man-(1-&gt;2)-alpha-D-Man-(1-&gt;3)-[alpha-D-Man-(1-&gt;2)-alpha-D-Man-(1-&gt;6)]-alpha-D-Man-(1-&gt;6)]-beta-D-Man-(1-&gt;4)-beta-D-GlcNAc-(1-&gt;4)-beta-D-GlcNAc)-L-asparaginyl-[protein] (N-glucan mannose isomer 9A1,2,3B1,2,3) + 4 H2O = N(4)-(alpha-D-Man-(1-&gt;3)-[alpha-D-Man-(1-&gt;3)-[alpha-D-Man-(1-&gt;6)]-alpha-D-Man-(1-&gt;6)]-beta-D-Man-(1-&gt;4)-beta-D-GlcNAc-(1-&gt;4)-beta-D-GlcNAc)-L-asparaginyl-[protein] (N-glucan mannose isomer 5A1,2) + 4 beta-D-mannose</text>
        <dbReference type="Rhea" id="RHEA:56008"/>
        <dbReference type="Rhea" id="RHEA-COMP:14356"/>
        <dbReference type="Rhea" id="RHEA-COMP:14367"/>
        <dbReference type="ChEBI" id="CHEBI:15377"/>
        <dbReference type="ChEBI" id="CHEBI:28563"/>
        <dbReference type="ChEBI" id="CHEBI:59087"/>
        <dbReference type="ChEBI" id="CHEBI:139493"/>
        <dbReference type="EC" id="3.2.1.113"/>
    </reaction>
</comment>
<dbReference type="Gene3D" id="1.50.10.10">
    <property type="match status" value="1"/>
</dbReference>
<evidence type="ECO:0000256" key="14">
    <source>
        <dbReference type="SAM" id="MobiDB-lite"/>
    </source>
</evidence>
<evidence type="ECO:0000256" key="9">
    <source>
        <dbReference type="ARBA" id="ARBA00048605"/>
    </source>
</evidence>
<keyword evidence="6 11" id="KW-0106">Calcium</keyword>
<evidence type="ECO:0000256" key="4">
    <source>
        <dbReference type="ARBA" id="ARBA00022723"/>
    </source>
</evidence>
<evidence type="ECO:0000313" key="16">
    <source>
        <dbReference type="Proteomes" id="UP000636479"/>
    </source>
</evidence>
<dbReference type="GO" id="GO:0036503">
    <property type="term" value="P:ERAD pathway"/>
    <property type="evidence" value="ECO:0007669"/>
    <property type="project" value="UniProtKB-ARBA"/>
</dbReference>
<evidence type="ECO:0000313" key="15">
    <source>
        <dbReference type="EMBL" id="KAF7304079.1"/>
    </source>
</evidence>
<evidence type="ECO:0000256" key="3">
    <source>
        <dbReference type="ARBA" id="ARBA00007658"/>
    </source>
</evidence>
<dbReference type="EMBL" id="JACAZF010000005">
    <property type="protein sequence ID" value="KAF7304079.1"/>
    <property type="molecule type" value="Genomic_DNA"/>
</dbReference>
<dbReference type="PRINTS" id="PR00747">
    <property type="entry name" value="GLYHDRLASE47"/>
</dbReference>
<comment type="caution">
    <text evidence="15">The sequence shown here is derived from an EMBL/GenBank/DDBJ whole genome shotgun (WGS) entry which is preliminary data.</text>
</comment>
<evidence type="ECO:0000256" key="5">
    <source>
        <dbReference type="ARBA" id="ARBA00022801"/>
    </source>
</evidence>
<keyword evidence="13" id="KW-0326">Glycosidase</keyword>
<comment type="cofactor">
    <cofactor evidence="1 11">
        <name>Ca(2+)</name>
        <dbReference type="ChEBI" id="CHEBI:29108"/>
    </cofactor>
</comment>
<evidence type="ECO:0000256" key="2">
    <source>
        <dbReference type="ARBA" id="ARBA00004922"/>
    </source>
</evidence>
<evidence type="ECO:0000256" key="7">
    <source>
        <dbReference type="ARBA" id="ARBA00023157"/>
    </source>
</evidence>
<dbReference type="EC" id="3.2.1.-" evidence="13"/>
<feature type="binding site" evidence="11">
    <location>
        <position position="578"/>
    </location>
    <ligand>
        <name>Ca(2+)</name>
        <dbReference type="ChEBI" id="CHEBI:29108"/>
    </ligand>
</feature>
<keyword evidence="16" id="KW-1185">Reference proteome</keyword>
<feature type="active site" evidence="10">
    <location>
        <position position="311"/>
    </location>
</feature>
<reference evidence="15" key="1">
    <citation type="submission" date="2020-05" db="EMBL/GenBank/DDBJ databases">
        <title>Mycena genomes resolve the evolution of fungal bioluminescence.</title>
        <authorList>
            <person name="Tsai I.J."/>
        </authorList>
    </citation>
    <scope>NUCLEOTIDE SEQUENCE</scope>
    <source>
        <strain evidence="15">171206Taipei</strain>
    </source>
</reference>
<sequence length="608" mass="67745">MRKRSIQILALLAGSALVIHLYVSQTFSFSGTDGEWFDLDYRPMGNDGHAAHEQHHEQGMGQKRPYPPPKRPPPGKGTSGGVGGDAAAVERTLLQADIRKRDAVVRAFQYAWSAYATDAFGYDEYHPMTHSGYNLGGGGGIGYTIVDAIDTMLLMDLKPEYAQAKKWVKEHLTFDRQGQFSTFETTIRVLGGLLSAYHLSGDNMYLTHATDLGERFLSVFDTSSGMPYSTVNLGGKSGGGSALSVSEVATLQLEFRYLAEASGREEFWRPVEKVMKLLAKARLPSALVPYGVSMYDGSFSQTTIRMGSNADSYYEYLLKQYLQTSQTEPVLRTMYADAMAGIRKYLLKTTPAKKLTYIAELKPSGGSSDWKAPDAWTPQPKQEHLACFLAGSLMLGATKVHRVDPTKPVSRPPLMTELTPTGQADWHAGVDILDGCMDTLNTATGLSPEGVTFRTKEQPGPKEFPERDWYINGAHQYQNPPYDARYMLRPEISESIFLAYRLTGVERYRATAWKLFSAIERYCKLPEGGYATVMDVDDINVTYDNKQETFFLSETLKYLFLTFADEAVLDLDRIVFNTEAHPLPVFVPNKVKPQFSEKEYVPTGMADD</sequence>
<name>A0A8H6W3B9_9AGAR</name>
<evidence type="ECO:0000256" key="10">
    <source>
        <dbReference type="PIRSR" id="PIRSR601382-1"/>
    </source>
</evidence>
<dbReference type="InterPro" id="IPR012341">
    <property type="entry name" value="6hp_glycosidase-like_sf"/>
</dbReference>
<comment type="catalytic activity">
    <reaction evidence="8">
        <text>N(4)-(alpha-D-Man-(1-&gt;2)-alpha-D-Man-(1-&gt;2)-alpha-D-Man-(1-&gt;3)-[alpha-D-Man-(1-&gt;3)-[alpha-D-Man-(1-&gt;2)-alpha-D-Man-(1-&gt;6)]-alpha-D-Man-(1-&gt;6)]-beta-D-Man-(1-&gt;4)-beta-D-GlcNAc-(1-&gt;4)-beta-D-GlcNAc)-L-asparaginyl-[protein] (N-glucan mannose isomer 8A1,2,3B1,3) + 3 H2O = N(4)-(alpha-D-Man-(1-&gt;3)-[alpha-D-Man-(1-&gt;3)-[alpha-D-Man-(1-&gt;6)]-alpha-D-Man-(1-&gt;6)]-beta-D-Man-(1-&gt;4)-beta-D-GlcNAc-(1-&gt;4)-beta-D-GlcNAc)-L-asparaginyl-[protein] (N-glucan mannose isomer 5A1,2) + 3 beta-D-mannose</text>
        <dbReference type="Rhea" id="RHEA:56028"/>
        <dbReference type="Rhea" id="RHEA-COMP:14358"/>
        <dbReference type="Rhea" id="RHEA-COMP:14367"/>
        <dbReference type="ChEBI" id="CHEBI:15377"/>
        <dbReference type="ChEBI" id="CHEBI:28563"/>
        <dbReference type="ChEBI" id="CHEBI:59087"/>
        <dbReference type="ChEBI" id="CHEBI:60628"/>
        <dbReference type="EC" id="3.2.1.113"/>
    </reaction>
</comment>
<protein>
    <recommendedName>
        <fullName evidence="13">alpha-1,2-Mannosidase</fullName>
        <ecNumber evidence="13">3.2.1.-</ecNumber>
    </recommendedName>
</protein>
<feature type="disulfide bond" evidence="12">
    <location>
        <begin position="387"/>
        <end position="436"/>
    </location>
</feature>
<evidence type="ECO:0000256" key="13">
    <source>
        <dbReference type="RuleBase" id="RU361193"/>
    </source>
</evidence>
<dbReference type="RefSeq" id="XP_037221051.1">
    <property type="nucleotide sequence ID" value="XM_037363130.1"/>
</dbReference>
<evidence type="ECO:0000256" key="12">
    <source>
        <dbReference type="PIRSR" id="PIRSR601382-3"/>
    </source>
</evidence>
<dbReference type="InterPro" id="IPR001382">
    <property type="entry name" value="Glyco_hydro_47"/>
</dbReference>
<dbReference type="Pfam" id="PF01532">
    <property type="entry name" value="Glyco_hydro_47"/>
    <property type="match status" value="1"/>
</dbReference>
<feature type="compositionally biased region" description="Pro residues" evidence="14">
    <location>
        <begin position="65"/>
        <end position="75"/>
    </location>
</feature>
<dbReference type="InterPro" id="IPR050749">
    <property type="entry name" value="Glycosyl_Hydrolase_47"/>
</dbReference>
<keyword evidence="7 12" id="KW-1015">Disulfide bond</keyword>
<evidence type="ECO:0000256" key="1">
    <source>
        <dbReference type="ARBA" id="ARBA00001913"/>
    </source>
</evidence>
<evidence type="ECO:0000256" key="11">
    <source>
        <dbReference type="PIRSR" id="PIRSR601382-2"/>
    </source>
</evidence>
<dbReference type="AlphaFoldDB" id="A0A8H6W3B9"/>
<dbReference type="GO" id="GO:0004571">
    <property type="term" value="F:mannosyl-oligosaccharide 1,2-alpha-mannosidase activity"/>
    <property type="evidence" value="ECO:0007669"/>
    <property type="project" value="UniProtKB-EC"/>
</dbReference>
<comment type="similarity">
    <text evidence="3 13">Belongs to the glycosyl hydrolase 47 family.</text>
</comment>
<feature type="region of interest" description="Disordered" evidence="14">
    <location>
        <begin position="47"/>
        <end position="84"/>
    </location>
</feature>
<dbReference type="GO" id="GO:0005509">
    <property type="term" value="F:calcium ion binding"/>
    <property type="evidence" value="ECO:0007669"/>
    <property type="project" value="InterPro"/>
</dbReference>
<dbReference type="GO" id="GO:0005975">
    <property type="term" value="P:carbohydrate metabolic process"/>
    <property type="evidence" value="ECO:0007669"/>
    <property type="project" value="InterPro"/>
</dbReference>
<dbReference type="GO" id="GO:0016020">
    <property type="term" value="C:membrane"/>
    <property type="evidence" value="ECO:0007669"/>
    <property type="project" value="InterPro"/>
</dbReference>
<dbReference type="SUPFAM" id="SSF48225">
    <property type="entry name" value="Seven-hairpin glycosidases"/>
    <property type="match status" value="1"/>
</dbReference>
<keyword evidence="4 11" id="KW-0479">Metal-binding</keyword>